<evidence type="ECO:0000313" key="1">
    <source>
        <dbReference type="EMBL" id="KAK2944783.1"/>
    </source>
</evidence>
<organism evidence="1 2">
    <name type="scientific">Blattamonas nauphoetae</name>
    <dbReference type="NCBI Taxonomy" id="2049346"/>
    <lineage>
        <taxon>Eukaryota</taxon>
        <taxon>Metamonada</taxon>
        <taxon>Preaxostyla</taxon>
        <taxon>Oxymonadida</taxon>
        <taxon>Blattamonas</taxon>
    </lineage>
</organism>
<dbReference type="Proteomes" id="UP001281761">
    <property type="component" value="Unassembled WGS sequence"/>
</dbReference>
<dbReference type="EMBL" id="JARBJD010000285">
    <property type="protein sequence ID" value="KAK2944783.1"/>
    <property type="molecule type" value="Genomic_DNA"/>
</dbReference>
<sequence>MPPLEQWSSELFYTFVLSLSFVSPHHLHSPLLPPSLLLHAVPLSAFDAVIVGMGGDWSLMRSCLFLSFPVVSPVSSVTPIFYSSSLSLLLIDAVPFSALDVVFAGMGADWSCHERVRESATAEVKILPDGGGGVLNRQDYPGYTIRGAAPFWLAQPFE</sequence>
<accession>A0ABQ9WZ40</accession>
<comment type="caution">
    <text evidence="1">The sequence shown here is derived from an EMBL/GenBank/DDBJ whole genome shotgun (WGS) entry which is preliminary data.</text>
</comment>
<gene>
    <name evidence="1" type="ORF">BLNAU_20316</name>
</gene>
<keyword evidence="2" id="KW-1185">Reference proteome</keyword>
<name>A0ABQ9WZ40_9EUKA</name>
<proteinExistence type="predicted"/>
<protein>
    <submittedName>
        <fullName evidence="1">Uncharacterized protein</fullName>
    </submittedName>
</protein>
<reference evidence="1 2" key="1">
    <citation type="journal article" date="2022" name="bioRxiv">
        <title>Genomics of Preaxostyla Flagellates Illuminates Evolutionary Transitions and the Path Towards Mitochondrial Loss.</title>
        <authorList>
            <person name="Novak L.V.F."/>
            <person name="Treitli S.C."/>
            <person name="Pyrih J."/>
            <person name="Halakuc P."/>
            <person name="Pipaliya S.V."/>
            <person name="Vacek V."/>
            <person name="Brzon O."/>
            <person name="Soukal P."/>
            <person name="Eme L."/>
            <person name="Dacks J.B."/>
            <person name="Karnkowska A."/>
            <person name="Elias M."/>
            <person name="Hampl V."/>
        </authorList>
    </citation>
    <scope>NUCLEOTIDE SEQUENCE [LARGE SCALE GENOMIC DNA]</scope>
    <source>
        <strain evidence="1">NAU3</strain>
        <tissue evidence="1">Gut</tissue>
    </source>
</reference>
<evidence type="ECO:0000313" key="2">
    <source>
        <dbReference type="Proteomes" id="UP001281761"/>
    </source>
</evidence>